<dbReference type="InterPro" id="IPR041698">
    <property type="entry name" value="Methyltransf_25"/>
</dbReference>
<reference evidence="4 5" key="1">
    <citation type="journal article" date="2021" name="BMC Biol.">
        <title>Horizontally acquired antibacterial genes associated with adaptive radiation of ladybird beetles.</title>
        <authorList>
            <person name="Li H.S."/>
            <person name="Tang X.F."/>
            <person name="Huang Y.H."/>
            <person name="Xu Z.Y."/>
            <person name="Chen M.L."/>
            <person name="Du X.Y."/>
            <person name="Qiu B.Y."/>
            <person name="Chen P.T."/>
            <person name="Zhang W."/>
            <person name="Slipinski A."/>
            <person name="Escalona H.E."/>
            <person name="Waterhouse R.M."/>
            <person name="Zwick A."/>
            <person name="Pang H."/>
        </authorList>
    </citation>
    <scope>NUCLEOTIDE SEQUENCE [LARGE SCALE GENOMIC DNA]</scope>
    <source>
        <strain evidence="4">SYSU2018</strain>
    </source>
</reference>
<dbReference type="PANTHER" id="PTHR43861">
    <property type="entry name" value="TRANS-ACONITATE 2-METHYLTRANSFERASE-RELATED"/>
    <property type="match status" value="1"/>
</dbReference>
<dbReference type="InterPro" id="IPR029063">
    <property type="entry name" value="SAM-dependent_MTases_sf"/>
</dbReference>
<dbReference type="EMBL" id="JABFTP020000144">
    <property type="protein sequence ID" value="KAL3281353.1"/>
    <property type="molecule type" value="Genomic_DNA"/>
</dbReference>
<evidence type="ECO:0000256" key="1">
    <source>
        <dbReference type="ARBA" id="ARBA00022603"/>
    </source>
</evidence>
<gene>
    <name evidence="4" type="ORF">HHI36_004565</name>
</gene>
<feature type="domain" description="Methyltransferase" evidence="3">
    <location>
        <begin position="41"/>
        <end position="139"/>
    </location>
</feature>
<dbReference type="AlphaFoldDB" id="A0ABD2NRJ9"/>
<organism evidence="4 5">
    <name type="scientific">Cryptolaemus montrouzieri</name>
    <dbReference type="NCBI Taxonomy" id="559131"/>
    <lineage>
        <taxon>Eukaryota</taxon>
        <taxon>Metazoa</taxon>
        <taxon>Ecdysozoa</taxon>
        <taxon>Arthropoda</taxon>
        <taxon>Hexapoda</taxon>
        <taxon>Insecta</taxon>
        <taxon>Pterygota</taxon>
        <taxon>Neoptera</taxon>
        <taxon>Endopterygota</taxon>
        <taxon>Coleoptera</taxon>
        <taxon>Polyphaga</taxon>
        <taxon>Cucujiformia</taxon>
        <taxon>Coccinelloidea</taxon>
        <taxon>Coccinellidae</taxon>
        <taxon>Scymninae</taxon>
        <taxon>Scymnini</taxon>
        <taxon>Cryptolaemus</taxon>
    </lineage>
</organism>
<keyword evidence="2" id="KW-0808">Transferase</keyword>
<sequence length="283" mass="33494">MGSTSHAMKYSKFTCSFEKTRNTYKEWSKLFNSPKNGPFAIMDIGCGSGQVLMEVLEPMFPENYSELVGIDIDPTMIEYCKNLKLDSRISFEQMDIATKKLPDKFKNRFNLLCSFFCLMYVTDLRRALRNSRDMLKLNGELLYLFLHRINPVWECYKDLSRQEEWKPYTQEFADFIPRYSGEDRELELQADFTESGLEIIKYEFQSDYSICTTRRNILNLFETMNSLYHRIPEDKKQNFRLDYVISLSNYVGVDFLKEESLEEEIEMFFPTVVVHARNTQTAK</sequence>
<comment type="caution">
    <text evidence="4">The sequence shown here is derived from an EMBL/GenBank/DDBJ whole genome shotgun (WGS) entry which is preliminary data.</text>
</comment>
<dbReference type="CDD" id="cd02440">
    <property type="entry name" value="AdoMet_MTases"/>
    <property type="match status" value="1"/>
</dbReference>
<evidence type="ECO:0000256" key="2">
    <source>
        <dbReference type="ARBA" id="ARBA00022679"/>
    </source>
</evidence>
<dbReference type="Gene3D" id="3.40.50.150">
    <property type="entry name" value="Vaccinia Virus protein VP39"/>
    <property type="match status" value="1"/>
</dbReference>
<name>A0ABD2NRJ9_9CUCU</name>
<evidence type="ECO:0000313" key="5">
    <source>
        <dbReference type="Proteomes" id="UP001516400"/>
    </source>
</evidence>
<keyword evidence="5" id="KW-1185">Reference proteome</keyword>
<dbReference type="Proteomes" id="UP001516400">
    <property type="component" value="Unassembled WGS sequence"/>
</dbReference>
<protein>
    <recommendedName>
        <fullName evidence="3">Methyltransferase domain-containing protein</fullName>
    </recommendedName>
</protein>
<dbReference type="SUPFAM" id="SSF53335">
    <property type="entry name" value="S-adenosyl-L-methionine-dependent methyltransferases"/>
    <property type="match status" value="1"/>
</dbReference>
<accession>A0ABD2NRJ9</accession>
<dbReference type="PANTHER" id="PTHR43861:SF1">
    <property type="entry name" value="TRANS-ACONITATE 2-METHYLTRANSFERASE"/>
    <property type="match status" value="1"/>
</dbReference>
<evidence type="ECO:0000259" key="3">
    <source>
        <dbReference type="Pfam" id="PF13649"/>
    </source>
</evidence>
<dbReference type="Pfam" id="PF13649">
    <property type="entry name" value="Methyltransf_25"/>
    <property type="match status" value="1"/>
</dbReference>
<evidence type="ECO:0000313" key="4">
    <source>
        <dbReference type="EMBL" id="KAL3281353.1"/>
    </source>
</evidence>
<proteinExistence type="predicted"/>
<keyword evidence="1" id="KW-0489">Methyltransferase</keyword>